<feature type="transmembrane region" description="Helical" evidence="1">
    <location>
        <begin position="171"/>
        <end position="191"/>
    </location>
</feature>
<dbReference type="InterPro" id="IPR000326">
    <property type="entry name" value="PAP2/HPO"/>
</dbReference>
<reference evidence="4" key="1">
    <citation type="journal article" date="2019" name="Int. J. Syst. Evol. Microbiol.">
        <title>The Global Catalogue of Microorganisms (GCM) 10K type strain sequencing project: providing services to taxonomists for standard genome sequencing and annotation.</title>
        <authorList>
            <consortium name="The Broad Institute Genomics Platform"/>
            <consortium name="The Broad Institute Genome Sequencing Center for Infectious Disease"/>
            <person name="Wu L."/>
            <person name="Ma J."/>
        </authorList>
    </citation>
    <scope>NUCLEOTIDE SEQUENCE [LARGE SCALE GENOMIC DNA]</scope>
    <source>
        <strain evidence="4">TISTR 1571</strain>
    </source>
</reference>
<keyword evidence="1" id="KW-0472">Membrane</keyword>
<feature type="transmembrane region" description="Helical" evidence="1">
    <location>
        <begin position="137"/>
        <end position="159"/>
    </location>
</feature>
<keyword evidence="1" id="KW-0812">Transmembrane</keyword>
<accession>A0ABW5QCR9</accession>
<protein>
    <submittedName>
        <fullName evidence="3">Phosphatase PAP2 family protein</fullName>
    </submittedName>
</protein>
<feature type="transmembrane region" description="Helical" evidence="1">
    <location>
        <begin position="197"/>
        <end position="220"/>
    </location>
</feature>
<dbReference type="Gene3D" id="1.20.144.10">
    <property type="entry name" value="Phosphatidic acid phosphatase type 2/haloperoxidase"/>
    <property type="match status" value="2"/>
</dbReference>
<sequence length="223" mass="25431">MIDIGIREVPKKTYLFLIINFCIILGGGWLFAELADGVAEQEKFILDQKVRLFVSSIQSPTLDQAFSFITELGSVTFITISSIVLLVAIYFMYNRYKWRIFYFAVAIIGIGLLTRVLKHVFERERPNIFEQYDGTGFSFPSGHSTGPMVFYGFLIYLVIRSRMNDALKWALGIMLALLIFGIGFSRIYLGVHFATDVLAGHVLGLAWLISCVLILEYTLWRKK</sequence>
<dbReference type="InterPro" id="IPR036938">
    <property type="entry name" value="PAP2/HPO_sf"/>
</dbReference>
<dbReference type="RefSeq" id="WP_377329370.1">
    <property type="nucleotide sequence ID" value="NZ_JBHUMZ010000025.1"/>
</dbReference>
<keyword evidence="4" id="KW-1185">Reference proteome</keyword>
<keyword evidence="1" id="KW-1133">Transmembrane helix</keyword>
<proteinExistence type="predicted"/>
<dbReference type="PANTHER" id="PTHR14969:SF13">
    <property type="entry name" value="AT30094P"/>
    <property type="match status" value="1"/>
</dbReference>
<comment type="caution">
    <text evidence="3">The sequence shown here is derived from an EMBL/GenBank/DDBJ whole genome shotgun (WGS) entry which is preliminary data.</text>
</comment>
<feature type="transmembrane region" description="Helical" evidence="1">
    <location>
        <begin position="12"/>
        <end position="32"/>
    </location>
</feature>
<gene>
    <name evidence="3" type="ORF">ACFSW4_11320</name>
</gene>
<dbReference type="EMBL" id="JBHUMZ010000025">
    <property type="protein sequence ID" value="MFD2639460.1"/>
    <property type="molecule type" value="Genomic_DNA"/>
</dbReference>
<dbReference type="CDD" id="cd03392">
    <property type="entry name" value="PAP2_like_2"/>
    <property type="match status" value="1"/>
</dbReference>
<feature type="transmembrane region" description="Helical" evidence="1">
    <location>
        <begin position="100"/>
        <end position="117"/>
    </location>
</feature>
<dbReference type="SUPFAM" id="SSF48317">
    <property type="entry name" value="Acid phosphatase/Vanadium-dependent haloperoxidase"/>
    <property type="match status" value="1"/>
</dbReference>
<dbReference type="PANTHER" id="PTHR14969">
    <property type="entry name" value="SPHINGOSINE-1-PHOSPHATE PHOSPHOHYDROLASE"/>
    <property type="match status" value="1"/>
</dbReference>
<feature type="domain" description="Phosphatidic acid phosphatase type 2/haloperoxidase" evidence="2">
    <location>
        <begin position="100"/>
        <end position="212"/>
    </location>
</feature>
<organism evidence="3 4">
    <name type="scientific">Piscibacillus salipiscarius</name>
    <dbReference type="NCBI Taxonomy" id="299480"/>
    <lineage>
        <taxon>Bacteria</taxon>
        <taxon>Bacillati</taxon>
        <taxon>Bacillota</taxon>
        <taxon>Bacilli</taxon>
        <taxon>Bacillales</taxon>
        <taxon>Bacillaceae</taxon>
        <taxon>Piscibacillus</taxon>
    </lineage>
</organism>
<dbReference type="SMART" id="SM00014">
    <property type="entry name" value="acidPPc"/>
    <property type="match status" value="1"/>
</dbReference>
<feature type="transmembrane region" description="Helical" evidence="1">
    <location>
        <begin position="72"/>
        <end position="93"/>
    </location>
</feature>
<dbReference type="Proteomes" id="UP001597452">
    <property type="component" value="Unassembled WGS sequence"/>
</dbReference>
<evidence type="ECO:0000259" key="2">
    <source>
        <dbReference type="SMART" id="SM00014"/>
    </source>
</evidence>
<evidence type="ECO:0000313" key="3">
    <source>
        <dbReference type="EMBL" id="MFD2639460.1"/>
    </source>
</evidence>
<dbReference type="Pfam" id="PF01569">
    <property type="entry name" value="PAP2"/>
    <property type="match status" value="1"/>
</dbReference>
<name>A0ABW5QCR9_9BACI</name>
<evidence type="ECO:0000313" key="4">
    <source>
        <dbReference type="Proteomes" id="UP001597452"/>
    </source>
</evidence>
<evidence type="ECO:0000256" key="1">
    <source>
        <dbReference type="SAM" id="Phobius"/>
    </source>
</evidence>